<dbReference type="Proteomes" id="UP001232063">
    <property type="component" value="Unassembled WGS sequence"/>
</dbReference>
<dbReference type="SUPFAM" id="SSF53335">
    <property type="entry name" value="S-adenosyl-L-methionine-dependent methyltransferases"/>
    <property type="match status" value="1"/>
</dbReference>
<evidence type="ECO:0000259" key="1">
    <source>
        <dbReference type="Pfam" id="PF05050"/>
    </source>
</evidence>
<dbReference type="PANTHER" id="PTHR36973">
    <property type="entry name" value="SLL1456 PROTEIN-RELATED"/>
    <property type="match status" value="1"/>
</dbReference>
<dbReference type="GO" id="GO:0008171">
    <property type="term" value="F:O-methyltransferase activity"/>
    <property type="evidence" value="ECO:0007669"/>
    <property type="project" value="TreeGrafter"/>
</dbReference>
<evidence type="ECO:0000313" key="2">
    <source>
        <dbReference type="EMBL" id="MDJ1502182.1"/>
    </source>
</evidence>
<comment type="caution">
    <text evidence="2">The sequence shown here is derived from an EMBL/GenBank/DDBJ whole genome shotgun (WGS) entry which is preliminary data.</text>
</comment>
<feature type="domain" description="Methyltransferase FkbM" evidence="1">
    <location>
        <begin position="62"/>
        <end position="220"/>
    </location>
</feature>
<gene>
    <name evidence="2" type="ORF">QNI22_16060</name>
</gene>
<dbReference type="Pfam" id="PF05050">
    <property type="entry name" value="Methyltransf_21"/>
    <property type="match status" value="1"/>
</dbReference>
<evidence type="ECO:0000313" key="3">
    <source>
        <dbReference type="Proteomes" id="UP001232063"/>
    </source>
</evidence>
<keyword evidence="2" id="KW-0489">Methyltransferase</keyword>
<protein>
    <submittedName>
        <fullName evidence="2">FkbM family methyltransferase</fullName>
    </submittedName>
</protein>
<dbReference type="GO" id="GO:0032259">
    <property type="term" value="P:methylation"/>
    <property type="evidence" value="ECO:0007669"/>
    <property type="project" value="UniProtKB-KW"/>
</dbReference>
<name>A0AAE3R5W7_9BACT</name>
<dbReference type="InterPro" id="IPR053188">
    <property type="entry name" value="FkbM_Methyltransferase"/>
</dbReference>
<keyword evidence="2" id="KW-0808">Transferase</keyword>
<dbReference type="InterPro" id="IPR029063">
    <property type="entry name" value="SAM-dependent_MTases_sf"/>
</dbReference>
<keyword evidence="3" id="KW-1185">Reference proteome</keyword>
<dbReference type="Gene3D" id="3.40.50.150">
    <property type="entry name" value="Vaccinia Virus protein VP39"/>
    <property type="match status" value="1"/>
</dbReference>
<proteinExistence type="predicted"/>
<sequence length="256" mass="29176">MIKKITKKIARSFGFEIRKIKNISNGLPKQAITTVIPPSPDTMLSGLQRCSQREFFPNTVIDIGAAQGTWTHQAMQVWPKSNYILFEPLEERKEELSALASRHTNISIVHSGAGKEKTTVSFYVAEDLDGSGVAHNRTEEECRTIDVTTVDDEIARLQLPGPYLLKLDTHGYEVPIFEGASDTLKQTEVIVVECYGFQIAQNSLLFWEMCQYLDEKGFRLIDIVDTMRREKDHAFWQCDAFFIPKTSKVFTKNTYK</sequence>
<dbReference type="InterPro" id="IPR006342">
    <property type="entry name" value="FkbM_mtfrase"/>
</dbReference>
<organism evidence="2 3">
    <name type="scientific">Xanthocytophaga agilis</name>
    <dbReference type="NCBI Taxonomy" id="3048010"/>
    <lineage>
        <taxon>Bacteria</taxon>
        <taxon>Pseudomonadati</taxon>
        <taxon>Bacteroidota</taxon>
        <taxon>Cytophagia</taxon>
        <taxon>Cytophagales</taxon>
        <taxon>Rhodocytophagaceae</taxon>
        <taxon>Xanthocytophaga</taxon>
    </lineage>
</organism>
<dbReference type="RefSeq" id="WP_314512089.1">
    <property type="nucleotide sequence ID" value="NZ_JASJOU010000005.1"/>
</dbReference>
<accession>A0AAE3R5W7</accession>
<dbReference type="AlphaFoldDB" id="A0AAE3R5W7"/>
<reference evidence="2" key="1">
    <citation type="submission" date="2023-05" db="EMBL/GenBank/DDBJ databases">
        <authorList>
            <person name="Zhang X."/>
        </authorList>
    </citation>
    <scope>NUCLEOTIDE SEQUENCE</scope>
    <source>
        <strain evidence="2">BD1B2-1</strain>
    </source>
</reference>
<dbReference type="NCBIfam" id="TIGR01444">
    <property type="entry name" value="fkbM_fam"/>
    <property type="match status" value="1"/>
</dbReference>
<dbReference type="PANTHER" id="PTHR36973:SF4">
    <property type="entry name" value="NODULATION PROTEIN"/>
    <property type="match status" value="1"/>
</dbReference>
<dbReference type="EMBL" id="JASJOU010000005">
    <property type="protein sequence ID" value="MDJ1502182.1"/>
    <property type="molecule type" value="Genomic_DNA"/>
</dbReference>